<dbReference type="InterPro" id="IPR008018">
    <property type="entry name" value="Phage_tail_attach_FII"/>
</dbReference>
<dbReference type="Pfam" id="PF05354">
    <property type="entry name" value="Phage_attach"/>
    <property type="match status" value="1"/>
</dbReference>
<feature type="compositionally biased region" description="Basic and acidic residues" evidence="1">
    <location>
        <begin position="97"/>
        <end position="109"/>
    </location>
</feature>
<evidence type="ECO:0000313" key="2">
    <source>
        <dbReference type="EMBL" id="TCP30049.1"/>
    </source>
</evidence>
<proteinExistence type="predicted"/>
<dbReference type="OrthoDB" id="8595390at2"/>
<name>A0A4R2P5D0_RHOSA</name>
<comment type="caution">
    <text evidence="2">The sequence shown here is derived from an EMBL/GenBank/DDBJ whole genome shotgun (WGS) entry which is preliminary data.</text>
</comment>
<sequence>MTGLTSRFARLSATAARAVDRAMAEPARYCVGGAGPVALQGVFHEAYAEIDVAERAAVAATRPVLFVHGPLPEGAAPGDRVEVAGRAWRVACLRPDGHGGQRLDLHRLDAPAQGPPADPGAWPV</sequence>
<evidence type="ECO:0000256" key="1">
    <source>
        <dbReference type="SAM" id="MobiDB-lite"/>
    </source>
</evidence>
<feature type="region of interest" description="Disordered" evidence="1">
    <location>
        <begin position="97"/>
        <end position="124"/>
    </location>
</feature>
<keyword evidence="3" id="KW-1185">Reference proteome</keyword>
<gene>
    <name evidence="2" type="ORF">EV659_11614</name>
</gene>
<dbReference type="GO" id="GO:0019068">
    <property type="term" value="P:virion assembly"/>
    <property type="evidence" value="ECO:0007669"/>
    <property type="project" value="InterPro"/>
</dbReference>
<dbReference type="InParanoid" id="A0A4R2P5D0"/>
<evidence type="ECO:0000313" key="3">
    <source>
        <dbReference type="Proteomes" id="UP000295399"/>
    </source>
</evidence>
<dbReference type="Gene3D" id="2.40.10.180">
    <property type="entry name" value="Phage tail proteins"/>
    <property type="match status" value="1"/>
</dbReference>
<dbReference type="EMBL" id="SLXO01000016">
    <property type="protein sequence ID" value="TCP30049.1"/>
    <property type="molecule type" value="Genomic_DNA"/>
</dbReference>
<dbReference type="InterPro" id="IPR053734">
    <property type="entry name" value="Phage_Head-Tail_Connect_sf"/>
</dbReference>
<protein>
    <recommendedName>
        <fullName evidence="4">ATP-binding sugar transporter Gifsy-2</fullName>
    </recommendedName>
</protein>
<organism evidence="2 3">
    <name type="scientific">Rhodothalassium salexigens DSM 2132</name>
    <dbReference type="NCBI Taxonomy" id="1188247"/>
    <lineage>
        <taxon>Bacteria</taxon>
        <taxon>Pseudomonadati</taxon>
        <taxon>Pseudomonadota</taxon>
        <taxon>Alphaproteobacteria</taxon>
        <taxon>Rhodothalassiales</taxon>
        <taxon>Rhodothalassiaceae</taxon>
        <taxon>Rhodothalassium</taxon>
    </lineage>
</organism>
<dbReference type="Proteomes" id="UP000295399">
    <property type="component" value="Unassembled WGS sequence"/>
</dbReference>
<evidence type="ECO:0008006" key="4">
    <source>
        <dbReference type="Google" id="ProtNLM"/>
    </source>
</evidence>
<reference evidence="2 3" key="1">
    <citation type="submission" date="2019-03" db="EMBL/GenBank/DDBJ databases">
        <title>Genomic Encyclopedia of Type Strains, Phase IV (KMG-IV): sequencing the most valuable type-strain genomes for metagenomic binning, comparative biology and taxonomic classification.</title>
        <authorList>
            <person name="Goeker M."/>
        </authorList>
    </citation>
    <scope>NUCLEOTIDE SEQUENCE [LARGE SCALE GENOMIC DNA]</scope>
    <source>
        <strain evidence="2 3">DSM 2132</strain>
    </source>
</reference>
<accession>A0A4R2P5D0</accession>
<dbReference type="RefSeq" id="WP_132709560.1">
    <property type="nucleotide sequence ID" value="NZ_JACIGF010000016.1"/>
</dbReference>
<dbReference type="AlphaFoldDB" id="A0A4R2P5D0"/>